<gene>
    <name evidence="1" type="ORF">B4110_3895</name>
</gene>
<comment type="caution">
    <text evidence="1">The sequence shown here is derived from an EMBL/GenBank/DDBJ whole genome shotgun (WGS) entry which is preliminary data.</text>
</comment>
<dbReference type="GO" id="GO:0009143">
    <property type="term" value="P:nucleoside triphosphate catabolic process"/>
    <property type="evidence" value="ECO:0007669"/>
    <property type="project" value="InterPro"/>
</dbReference>
<organism evidence="1 2">
    <name type="scientific">Parageobacillus toebii</name>
    <dbReference type="NCBI Taxonomy" id="153151"/>
    <lineage>
        <taxon>Bacteria</taxon>
        <taxon>Bacillati</taxon>
        <taxon>Bacillota</taxon>
        <taxon>Bacilli</taxon>
        <taxon>Bacillales</taxon>
        <taxon>Anoxybacillaceae</taxon>
        <taxon>Parageobacillus</taxon>
    </lineage>
</organism>
<evidence type="ECO:0000313" key="2">
    <source>
        <dbReference type="Proteomes" id="UP000075324"/>
    </source>
</evidence>
<protein>
    <recommendedName>
        <fullName evidence="3">NTP pyrophosphohydrolase MazG putative catalytic core domain-containing protein</fullName>
    </recommendedName>
</protein>
<evidence type="ECO:0000313" key="1">
    <source>
        <dbReference type="EMBL" id="KYD20878.1"/>
    </source>
</evidence>
<dbReference type="PIRSF" id="PIRSF029826">
    <property type="entry name" value="UCP029826_pph"/>
    <property type="match status" value="1"/>
</dbReference>
<dbReference type="InterPro" id="IPR052555">
    <property type="entry name" value="dCTP_Pyrophosphatase"/>
</dbReference>
<dbReference type="AlphaFoldDB" id="A0A150M8N9"/>
<dbReference type="GO" id="GO:0047429">
    <property type="term" value="F:nucleoside triphosphate diphosphatase activity"/>
    <property type="evidence" value="ECO:0007669"/>
    <property type="project" value="InterPro"/>
</dbReference>
<evidence type="ECO:0008006" key="3">
    <source>
        <dbReference type="Google" id="ProtNLM"/>
    </source>
</evidence>
<name>A0A150M8N9_9BACL</name>
<dbReference type="PATRIC" id="fig|153151.4.peg.2853"/>
<dbReference type="SUPFAM" id="SSF101386">
    <property type="entry name" value="all-alpha NTP pyrophosphatases"/>
    <property type="match status" value="1"/>
</dbReference>
<dbReference type="Pfam" id="PF12643">
    <property type="entry name" value="MazG-like"/>
    <property type="match status" value="1"/>
</dbReference>
<dbReference type="PANTHER" id="PTHR46523:SF1">
    <property type="entry name" value="DCTP PYROPHOSPHATASE 1"/>
    <property type="match status" value="1"/>
</dbReference>
<reference evidence="1 2" key="1">
    <citation type="submission" date="2016-01" db="EMBL/GenBank/DDBJ databases">
        <title>Draft Genome Sequences of Seven Thermophilic Sporeformers Isolated from Foods.</title>
        <authorList>
            <person name="Berendsen E.M."/>
            <person name="Wells-Bennik M.H."/>
            <person name="Krawcyk A.O."/>
            <person name="De Jong A."/>
            <person name="Holsappel S."/>
            <person name="Eijlander R.T."/>
            <person name="Kuipers O.P."/>
        </authorList>
    </citation>
    <scope>NUCLEOTIDE SEQUENCE [LARGE SCALE GENOMIC DNA]</scope>
    <source>
        <strain evidence="1 2">B4110</strain>
    </source>
</reference>
<dbReference type="EMBL" id="LQYW01000198">
    <property type="protein sequence ID" value="KYD20878.1"/>
    <property type="molecule type" value="Genomic_DNA"/>
</dbReference>
<accession>A0A150M8N9</accession>
<dbReference type="CDD" id="cd11537">
    <property type="entry name" value="NTP-PPase_RS21-C6_like"/>
    <property type="match status" value="1"/>
</dbReference>
<proteinExistence type="predicted"/>
<dbReference type="Proteomes" id="UP000075324">
    <property type="component" value="Unassembled WGS sequence"/>
</dbReference>
<sequence>MCATWKQFHTLKDLAISLTLEAGELLENFQWKTSEEAVQDNFENIKDELADIVIYALLLSHELGIDLEEAIINKMEKMKKSIRWKSVWFKEKI</sequence>
<dbReference type="InterPro" id="IPR025984">
    <property type="entry name" value="DCTPP"/>
</dbReference>
<dbReference type="Gene3D" id="1.10.287.1080">
    <property type="entry name" value="MazG-like"/>
    <property type="match status" value="1"/>
</dbReference>
<dbReference type="PANTHER" id="PTHR46523">
    <property type="entry name" value="DCTP PYROPHOSPHATASE 1"/>
    <property type="match status" value="1"/>
</dbReference>